<dbReference type="Proteomes" id="UP001197114">
    <property type="component" value="Unassembled WGS sequence"/>
</dbReference>
<evidence type="ECO:0000259" key="1">
    <source>
        <dbReference type="Pfam" id="PF00501"/>
    </source>
</evidence>
<feature type="domain" description="AMP-dependent synthetase/ligase" evidence="1">
    <location>
        <begin position="9"/>
        <end position="106"/>
    </location>
</feature>
<dbReference type="EMBL" id="WMBF01000273">
    <property type="protein sequence ID" value="MBW5424143.1"/>
    <property type="molecule type" value="Genomic_DNA"/>
</dbReference>
<dbReference type="PANTHER" id="PTHR45527">
    <property type="entry name" value="NONRIBOSOMAL PEPTIDE SYNTHETASE"/>
    <property type="match status" value="1"/>
</dbReference>
<protein>
    <submittedName>
        <fullName evidence="2">AMP-binding protein</fullName>
    </submittedName>
</protein>
<dbReference type="Pfam" id="PF00501">
    <property type="entry name" value="AMP-binding"/>
    <property type="match status" value="1"/>
</dbReference>
<evidence type="ECO:0000313" key="3">
    <source>
        <dbReference type="Proteomes" id="UP001197114"/>
    </source>
</evidence>
<feature type="non-terminal residue" evidence="2">
    <location>
        <position position="120"/>
    </location>
</feature>
<keyword evidence="3" id="KW-1185">Reference proteome</keyword>
<evidence type="ECO:0000313" key="2">
    <source>
        <dbReference type="EMBL" id="MBW5424143.1"/>
    </source>
</evidence>
<comment type="caution">
    <text evidence="2">The sequence shown here is derived from an EMBL/GenBank/DDBJ whole genome shotgun (WGS) entry which is preliminary data.</text>
</comment>
<gene>
    <name evidence="2" type="ORF">GKQ77_21685</name>
</gene>
<organism evidence="2 3">
    <name type="scientific">Streptomyces anatolicus</name>
    <dbReference type="NCBI Taxonomy" id="2675858"/>
    <lineage>
        <taxon>Bacteria</taxon>
        <taxon>Bacillati</taxon>
        <taxon>Actinomycetota</taxon>
        <taxon>Actinomycetes</taxon>
        <taxon>Kitasatosporales</taxon>
        <taxon>Streptomycetaceae</taxon>
        <taxon>Streptomyces</taxon>
    </lineage>
</organism>
<name>A0ABS6YRS1_9ACTN</name>
<dbReference type="Gene3D" id="3.40.50.12780">
    <property type="entry name" value="N-terminal domain of ligase-like"/>
    <property type="match status" value="1"/>
</dbReference>
<reference evidence="2 3" key="1">
    <citation type="submission" date="2019-11" db="EMBL/GenBank/DDBJ databases">
        <authorList>
            <person name="Ay H."/>
        </authorList>
    </citation>
    <scope>NUCLEOTIDE SEQUENCE [LARGE SCALE GENOMIC DNA]</scope>
    <source>
        <strain evidence="2 3">BG9H</strain>
    </source>
</reference>
<accession>A0ABS6YRS1</accession>
<proteinExistence type="predicted"/>
<sequence length="120" mass="12420">MARCVHELFEEQAARTPEATALVYEEERLTYAELDARADRLAGLLAARGVGRGDTVGVHLERSAELAVAVLGVLKAGAGYVLLDPGFPAARLRGMAQDARIAAVLAAGSGAAVARGHRAG</sequence>
<dbReference type="PANTHER" id="PTHR45527:SF1">
    <property type="entry name" value="FATTY ACID SYNTHASE"/>
    <property type="match status" value="1"/>
</dbReference>
<dbReference type="SUPFAM" id="SSF56801">
    <property type="entry name" value="Acetyl-CoA synthetase-like"/>
    <property type="match status" value="1"/>
</dbReference>
<dbReference type="InterPro" id="IPR000873">
    <property type="entry name" value="AMP-dep_synth/lig_dom"/>
</dbReference>
<dbReference type="InterPro" id="IPR042099">
    <property type="entry name" value="ANL_N_sf"/>
</dbReference>